<name>A0A0P1AES9_PLAHL</name>
<organism evidence="1 2">
    <name type="scientific">Plasmopara halstedii</name>
    <name type="common">Downy mildew of sunflower</name>
    <dbReference type="NCBI Taxonomy" id="4781"/>
    <lineage>
        <taxon>Eukaryota</taxon>
        <taxon>Sar</taxon>
        <taxon>Stramenopiles</taxon>
        <taxon>Oomycota</taxon>
        <taxon>Peronosporomycetes</taxon>
        <taxon>Peronosporales</taxon>
        <taxon>Peronosporaceae</taxon>
        <taxon>Plasmopara</taxon>
    </lineage>
</organism>
<dbReference type="GeneID" id="36404418"/>
<dbReference type="AlphaFoldDB" id="A0A0P1AES9"/>
<reference evidence="2" key="1">
    <citation type="submission" date="2014-09" db="EMBL/GenBank/DDBJ databases">
        <authorList>
            <person name="Sharma Rahul"/>
            <person name="Thines Marco"/>
        </authorList>
    </citation>
    <scope>NUCLEOTIDE SEQUENCE [LARGE SCALE GENOMIC DNA]</scope>
</reference>
<dbReference type="RefSeq" id="XP_024575683.1">
    <property type="nucleotide sequence ID" value="XM_024724847.1"/>
</dbReference>
<evidence type="ECO:0000313" key="1">
    <source>
        <dbReference type="EMBL" id="CEG39314.1"/>
    </source>
</evidence>
<sequence length="52" mass="5880">MQSPLLFKKKPLFTTDLSSVDSTNSFPDHDTRSLYTSELRSTSDLCTMSEGY</sequence>
<accession>A0A0P1AES9</accession>
<proteinExistence type="predicted"/>
<protein>
    <submittedName>
        <fullName evidence="1">Uncharacterized protein</fullName>
    </submittedName>
</protein>
<dbReference type="Proteomes" id="UP000054928">
    <property type="component" value="Unassembled WGS sequence"/>
</dbReference>
<dbReference type="EMBL" id="CCYD01000409">
    <property type="protein sequence ID" value="CEG39314.1"/>
    <property type="molecule type" value="Genomic_DNA"/>
</dbReference>
<keyword evidence="2" id="KW-1185">Reference proteome</keyword>
<evidence type="ECO:0000313" key="2">
    <source>
        <dbReference type="Proteomes" id="UP000054928"/>
    </source>
</evidence>